<dbReference type="GO" id="GO:0000978">
    <property type="term" value="F:RNA polymerase II cis-regulatory region sequence-specific DNA binding"/>
    <property type="evidence" value="ECO:0007669"/>
    <property type="project" value="TreeGrafter"/>
</dbReference>
<dbReference type="PANTHER" id="PTHR45925">
    <property type="entry name" value="ZINC FINGER PROTEIN"/>
    <property type="match status" value="1"/>
</dbReference>
<evidence type="ECO:0000256" key="5">
    <source>
        <dbReference type="ARBA" id="ARBA00022771"/>
    </source>
</evidence>
<feature type="domain" description="C2H2-type" evidence="13">
    <location>
        <begin position="66"/>
        <end position="88"/>
    </location>
</feature>
<feature type="compositionally biased region" description="Low complexity" evidence="12">
    <location>
        <begin position="735"/>
        <end position="754"/>
    </location>
</feature>
<feature type="compositionally biased region" description="Low complexity" evidence="12">
    <location>
        <begin position="656"/>
        <end position="667"/>
    </location>
</feature>
<name>A0A9N7TY66_PLEPL</name>
<gene>
    <name evidence="14" type="ORF">PLEPLA_LOCUS8714</name>
</gene>
<keyword evidence="9" id="KW-0804">Transcription</keyword>
<dbReference type="GO" id="GO:0005634">
    <property type="term" value="C:nucleus"/>
    <property type="evidence" value="ECO:0007669"/>
    <property type="project" value="UniProtKB-SubCell"/>
</dbReference>
<comment type="subcellular location">
    <subcellularLocation>
        <location evidence="1">Nucleus</location>
    </subcellularLocation>
</comment>
<feature type="compositionally biased region" description="Basic residues" evidence="12">
    <location>
        <begin position="133"/>
        <end position="145"/>
    </location>
</feature>
<dbReference type="FunFam" id="3.30.160.60:FF:000075">
    <property type="entry name" value="Putative zinc finger protein 536"/>
    <property type="match status" value="1"/>
</dbReference>
<comment type="caution">
    <text evidence="14">The sequence shown here is derived from an EMBL/GenBank/DDBJ whole genome shotgun (WGS) entry which is preliminary data.</text>
</comment>
<protein>
    <recommendedName>
        <fullName evidence="13">C2H2-type domain-containing protein</fullName>
    </recommendedName>
</protein>
<feature type="compositionally biased region" description="Basic and acidic residues" evidence="12">
    <location>
        <begin position="97"/>
        <end position="112"/>
    </location>
</feature>
<evidence type="ECO:0000256" key="1">
    <source>
        <dbReference type="ARBA" id="ARBA00004123"/>
    </source>
</evidence>
<feature type="region of interest" description="Disordered" evidence="12">
    <location>
        <begin position="482"/>
        <end position="503"/>
    </location>
</feature>
<evidence type="ECO:0000256" key="7">
    <source>
        <dbReference type="ARBA" id="ARBA00023015"/>
    </source>
</evidence>
<evidence type="ECO:0000256" key="6">
    <source>
        <dbReference type="ARBA" id="ARBA00022833"/>
    </source>
</evidence>
<sequence length="921" mass="102501">MGIQQRVEERRRRRRRRWAPLSTHSQLKSDPPPNPQPECEIFFPKMTKTRMDTEAHMRRHTREKPYKCPYCEHRTAQKGSLKAHIRSHKLGLLGHNPSDKEGDVNKEEKDNTESPDPPEIVPKSDKAHNVNGKVKKKETKKKVKKKESVQADDDEPFTCAICGQVFPQVLLLKSHMKRHRNGQDHGCRICGRRFRQAWFLQSHMRIHRVKDQLQGGKSNEPPATINGVPQDPASLIHEDCLYELCAGCGNFFFDLKTLRTHEKLHKLNHSQTQNPPHEDAEASELQNSKSHFLESLNLIHVGERITSEAETVGTRIAELDPVCSYQAWQLATKGRLVEATEKCLGWEERLADAEVAYDMDKGEYVPLKQEKKRKQIDSSGSNAKKRKGDTGLDHTANSLAHAKGGDKRISQKDRILLNGLGHAFYEALHNKKVKDVHYSPKQTKSISSLDLEDKKPYFCEHCDFHTVDASLLRSHLHKHNQDVLGSKSKHGTTSDNLSQSGSKTSRYMDYLRNRSVLLSQPYWNPYPCLPSQSLIESNVKTEKSSVTEVKGQRLTTDDAGGLLNLSALPVSEEDDTVNYPLKTEGLARHQCPYCSHTTGYPEVLWIHQRVNHRVDGGSSMAPKWAPCVNNVKSPKAGVSQWRRTGPPPFLEGKDCPTLPAPRTQRTQPPGPPTPSKKHTASTNAQSKTQSGVPKSKQQSKESRSVEGTHSSARAGLKPPKKSGGHNRAAEGGSKGSSVQATSSSSVVHNKSVSSFQPTSSPKHRGHRAAVEGNFPQEGLGFMLARSHGGTSNMAADRLNPRRQSCDSSSGLKGPDLWAAMNMWGLHGSKGYLDPLHFAQGKSESTVEMPMDVDVLSVLKNYNPHDLAAIYQHWGFIDPRIDPQAMLTLNGNFGNEVHSLPEASKQANSRSTSSSGSLHKGT</sequence>
<feature type="compositionally biased region" description="Polar residues" evidence="12">
    <location>
        <begin position="904"/>
        <end position="921"/>
    </location>
</feature>
<keyword evidence="10" id="KW-0539">Nucleus</keyword>
<proteinExistence type="inferred from homology"/>
<evidence type="ECO:0000256" key="3">
    <source>
        <dbReference type="ARBA" id="ARBA00022723"/>
    </source>
</evidence>
<evidence type="ECO:0000256" key="11">
    <source>
        <dbReference type="PROSITE-ProRule" id="PRU00042"/>
    </source>
</evidence>
<accession>A0A9N7TY66</accession>
<evidence type="ECO:0000256" key="12">
    <source>
        <dbReference type="SAM" id="MobiDB-lite"/>
    </source>
</evidence>
<evidence type="ECO:0000313" key="14">
    <source>
        <dbReference type="EMBL" id="CAB1420837.1"/>
    </source>
</evidence>
<dbReference type="GO" id="GO:0000981">
    <property type="term" value="F:DNA-binding transcription factor activity, RNA polymerase II-specific"/>
    <property type="evidence" value="ECO:0007669"/>
    <property type="project" value="TreeGrafter"/>
</dbReference>
<organism evidence="14 15">
    <name type="scientific">Pleuronectes platessa</name>
    <name type="common">European plaice</name>
    <dbReference type="NCBI Taxonomy" id="8262"/>
    <lineage>
        <taxon>Eukaryota</taxon>
        <taxon>Metazoa</taxon>
        <taxon>Chordata</taxon>
        <taxon>Craniata</taxon>
        <taxon>Vertebrata</taxon>
        <taxon>Euteleostomi</taxon>
        <taxon>Actinopterygii</taxon>
        <taxon>Neopterygii</taxon>
        <taxon>Teleostei</taxon>
        <taxon>Neoteleostei</taxon>
        <taxon>Acanthomorphata</taxon>
        <taxon>Carangaria</taxon>
        <taxon>Pleuronectiformes</taxon>
        <taxon>Pleuronectoidei</taxon>
        <taxon>Pleuronectidae</taxon>
        <taxon>Pleuronectes</taxon>
    </lineage>
</organism>
<feature type="region of interest" description="Disordered" evidence="12">
    <location>
        <begin position="900"/>
        <end position="921"/>
    </location>
</feature>
<feature type="compositionally biased region" description="Polar residues" evidence="12">
    <location>
        <begin position="680"/>
        <end position="696"/>
    </location>
</feature>
<dbReference type="Pfam" id="PF00096">
    <property type="entry name" value="zf-C2H2"/>
    <property type="match status" value="3"/>
</dbReference>
<feature type="domain" description="C2H2-type" evidence="13">
    <location>
        <begin position="157"/>
        <end position="184"/>
    </location>
</feature>
<dbReference type="SUPFAM" id="SSF57667">
    <property type="entry name" value="beta-beta-alpha zinc fingers"/>
    <property type="match status" value="3"/>
</dbReference>
<feature type="region of interest" description="Disordered" evidence="12">
    <location>
        <begin position="90"/>
        <end position="149"/>
    </location>
</feature>
<dbReference type="GO" id="GO:0008270">
    <property type="term" value="F:zinc ion binding"/>
    <property type="evidence" value="ECO:0007669"/>
    <property type="project" value="UniProtKB-KW"/>
</dbReference>
<feature type="region of interest" description="Disordered" evidence="12">
    <location>
        <begin position="618"/>
        <end position="767"/>
    </location>
</feature>
<feature type="region of interest" description="Disordered" evidence="12">
    <location>
        <begin position="368"/>
        <end position="406"/>
    </location>
</feature>
<keyword evidence="6" id="KW-0862">Zinc</keyword>
<evidence type="ECO:0000256" key="9">
    <source>
        <dbReference type="ARBA" id="ARBA00023163"/>
    </source>
</evidence>
<dbReference type="PROSITE" id="PS00028">
    <property type="entry name" value="ZINC_FINGER_C2H2_1"/>
    <property type="match status" value="2"/>
</dbReference>
<dbReference type="PROSITE" id="PS50157">
    <property type="entry name" value="ZINC_FINGER_C2H2_2"/>
    <property type="match status" value="3"/>
</dbReference>
<feature type="region of interest" description="Disordered" evidence="12">
    <location>
        <begin position="1"/>
        <end position="61"/>
    </location>
</feature>
<dbReference type="Proteomes" id="UP001153269">
    <property type="component" value="Unassembled WGS sequence"/>
</dbReference>
<evidence type="ECO:0000313" key="15">
    <source>
        <dbReference type="Proteomes" id="UP001153269"/>
    </source>
</evidence>
<dbReference type="InterPro" id="IPR051967">
    <property type="entry name" value="Krueppel_C2H2-ZF"/>
</dbReference>
<dbReference type="AlphaFoldDB" id="A0A9N7TY66"/>
<reference evidence="14" key="1">
    <citation type="submission" date="2020-03" db="EMBL/GenBank/DDBJ databases">
        <authorList>
            <person name="Weist P."/>
        </authorList>
    </citation>
    <scope>NUCLEOTIDE SEQUENCE</scope>
</reference>
<dbReference type="InterPro" id="IPR013087">
    <property type="entry name" value="Znf_C2H2_type"/>
</dbReference>
<dbReference type="PANTHER" id="PTHR45925:SF3">
    <property type="entry name" value="ZINC FINGER PROTEIN 516"/>
    <property type="match status" value="1"/>
</dbReference>
<keyword evidence="5 11" id="KW-0863">Zinc-finger</keyword>
<keyword evidence="4" id="KW-0677">Repeat</keyword>
<evidence type="ECO:0000256" key="8">
    <source>
        <dbReference type="ARBA" id="ARBA00023125"/>
    </source>
</evidence>
<evidence type="ECO:0000256" key="10">
    <source>
        <dbReference type="ARBA" id="ARBA00023242"/>
    </source>
</evidence>
<feature type="compositionally biased region" description="Polar residues" evidence="12">
    <location>
        <begin position="491"/>
        <end position="503"/>
    </location>
</feature>
<feature type="compositionally biased region" description="Basic and acidic residues" evidence="12">
    <location>
        <begin position="1"/>
        <end position="10"/>
    </location>
</feature>
<keyword evidence="15" id="KW-1185">Reference proteome</keyword>
<dbReference type="InterPro" id="IPR036236">
    <property type="entry name" value="Znf_C2H2_sf"/>
</dbReference>
<keyword evidence="7" id="KW-0805">Transcription regulation</keyword>
<keyword evidence="3" id="KW-0479">Metal-binding</keyword>
<comment type="similarity">
    <text evidence="2">Belongs to the krueppel C2H2-type zinc-finger protein family.</text>
</comment>
<evidence type="ECO:0000256" key="4">
    <source>
        <dbReference type="ARBA" id="ARBA00022737"/>
    </source>
</evidence>
<dbReference type="Gene3D" id="3.30.160.60">
    <property type="entry name" value="Classic Zinc Finger"/>
    <property type="match status" value="3"/>
</dbReference>
<keyword evidence="8" id="KW-0238">DNA-binding</keyword>
<dbReference type="SMART" id="SM00355">
    <property type="entry name" value="ZnF_C2H2"/>
    <property type="match status" value="6"/>
</dbReference>
<evidence type="ECO:0000259" key="13">
    <source>
        <dbReference type="PROSITE" id="PS50157"/>
    </source>
</evidence>
<evidence type="ECO:0000256" key="2">
    <source>
        <dbReference type="ARBA" id="ARBA00006991"/>
    </source>
</evidence>
<feature type="domain" description="C2H2-type" evidence="13">
    <location>
        <begin position="185"/>
        <end position="212"/>
    </location>
</feature>
<dbReference type="EMBL" id="CADEAL010000483">
    <property type="protein sequence ID" value="CAB1420837.1"/>
    <property type="molecule type" value="Genomic_DNA"/>
</dbReference>